<reference evidence="7" key="1">
    <citation type="submission" date="2017-06" db="EMBL/GenBank/DDBJ databases">
        <title>Herbaspirillum phytohormonus sp. nov., isolated from the root nodule of Robinia pseudoacacia in lead-zinc mine.</title>
        <authorList>
            <person name="Fan M."/>
            <person name="Lin Y."/>
        </authorList>
    </citation>
    <scope>NUCLEOTIDE SEQUENCE [LARGE SCALE GENOMIC DNA]</scope>
    <source>
        <strain evidence="7">SC-089</strain>
    </source>
</reference>
<dbReference type="InterPro" id="IPR018833">
    <property type="entry name" value="Rv2993c-like_N"/>
</dbReference>
<dbReference type="Proteomes" id="UP000214603">
    <property type="component" value="Unassembled WGS sequence"/>
</dbReference>
<evidence type="ECO:0000313" key="6">
    <source>
        <dbReference type="EMBL" id="OWT56896.1"/>
    </source>
</evidence>
<sequence length="262" mass="29299">MKTKWCRFEVDGRTSYGMIDGRDVFVVDGRPWENWAATQSVYPVSAVKMLSPVVPATFYCAGLNYREHLVASANRRGVEPKFPERPSVNYRSSSALCASGDPIVKPSDSGELFQYEGELVAVIGKGGRHIPVARALEHVFGWTIGNDVSERAWQRSDRTSWRAKNSDTFNPMGPWIVTDVDYRAMTTIVRLNGEEVDRFSTGEMIHDVETYIAEISKYCTLHPGDVIWMGTDGSPRNMKPGDICEIEITDIGVLRNPIVAEC</sequence>
<dbReference type="PANTHER" id="PTHR42796:SF4">
    <property type="entry name" value="FUMARYLACETOACETATE HYDROLASE DOMAIN-CONTAINING PROTEIN 2A"/>
    <property type="match status" value="1"/>
</dbReference>
<dbReference type="GO" id="GO:0046872">
    <property type="term" value="F:metal ion binding"/>
    <property type="evidence" value="ECO:0007669"/>
    <property type="project" value="UniProtKB-KW"/>
</dbReference>
<dbReference type="AlphaFoldDB" id="A0A225M6Z1"/>
<evidence type="ECO:0000256" key="1">
    <source>
        <dbReference type="ARBA" id="ARBA00001946"/>
    </source>
</evidence>
<dbReference type="Pfam" id="PF10370">
    <property type="entry name" value="Rv2993c-like_N"/>
    <property type="match status" value="1"/>
</dbReference>
<feature type="domain" description="Fumarylacetoacetase-like C-terminal" evidence="4">
    <location>
        <begin position="58"/>
        <end position="259"/>
    </location>
</feature>
<dbReference type="Pfam" id="PF01557">
    <property type="entry name" value="FAA_hydrolase"/>
    <property type="match status" value="1"/>
</dbReference>
<dbReference type="SUPFAM" id="SSF56529">
    <property type="entry name" value="FAH"/>
    <property type="match status" value="1"/>
</dbReference>
<comment type="caution">
    <text evidence="6">The sequence shown here is derived from an EMBL/GenBank/DDBJ whole genome shotgun (WGS) entry which is preliminary data.</text>
</comment>
<dbReference type="PANTHER" id="PTHR42796">
    <property type="entry name" value="FUMARYLACETOACETATE HYDROLASE DOMAIN-CONTAINING PROTEIN 2A-RELATED"/>
    <property type="match status" value="1"/>
</dbReference>
<dbReference type="GO" id="GO:0003824">
    <property type="term" value="F:catalytic activity"/>
    <property type="evidence" value="ECO:0007669"/>
    <property type="project" value="InterPro"/>
</dbReference>
<evidence type="ECO:0000256" key="2">
    <source>
        <dbReference type="ARBA" id="ARBA00010211"/>
    </source>
</evidence>
<feature type="domain" description="Rv2993c-like N-terminal" evidence="5">
    <location>
        <begin position="4"/>
        <end position="52"/>
    </location>
</feature>
<accession>A0A225M6Z1</accession>
<dbReference type="GO" id="GO:0044281">
    <property type="term" value="P:small molecule metabolic process"/>
    <property type="evidence" value="ECO:0007669"/>
    <property type="project" value="UniProtKB-ARBA"/>
</dbReference>
<comment type="cofactor">
    <cofactor evidence="1">
        <name>Mg(2+)</name>
        <dbReference type="ChEBI" id="CHEBI:18420"/>
    </cofactor>
</comment>
<dbReference type="RefSeq" id="WP_088604904.1">
    <property type="nucleotide sequence ID" value="NZ_NJIH01000010.1"/>
</dbReference>
<protein>
    <submittedName>
        <fullName evidence="6">2-keto-4-pentenoate hydratase</fullName>
    </submittedName>
</protein>
<evidence type="ECO:0000259" key="5">
    <source>
        <dbReference type="Pfam" id="PF10370"/>
    </source>
</evidence>
<organism evidence="6 7">
    <name type="scientific">Candidimonas nitroreducens</name>
    <dbReference type="NCBI Taxonomy" id="683354"/>
    <lineage>
        <taxon>Bacteria</taxon>
        <taxon>Pseudomonadati</taxon>
        <taxon>Pseudomonadota</taxon>
        <taxon>Betaproteobacteria</taxon>
        <taxon>Burkholderiales</taxon>
        <taxon>Alcaligenaceae</taxon>
        <taxon>Candidimonas</taxon>
    </lineage>
</organism>
<dbReference type="InterPro" id="IPR036663">
    <property type="entry name" value="Fumarylacetoacetase_C_sf"/>
</dbReference>
<keyword evidence="7" id="KW-1185">Reference proteome</keyword>
<dbReference type="InterPro" id="IPR011234">
    <property type="entry name" value="Fumarylacetoacetase-like_C"/>
</dbReference>
<evidence type="ECO:0000259" key="4">
    <source>
        <dbReference type="Pfam" id="PF01557"/>
    </source>
</evidence>
<keyword evidence="3" id="KW-0479">Metal-binding</keyword>
<dbReference type="OrthoDB" id="9805307at2"/>
<proteinExistence type="inferred from homology"/>
<dbReference type="InterPro" id="IPR051121">
    <property type="entry name" value="FAH"/>
</dbReference>
<dbReference type="EMBL" id="NJIH01000010">
    <property type="protein sequence ID" value="OWT56896.1"/>
    <property type="molecule type" value="Genomic_DNA"/>
</dbReference>
<comment type="similarity">
    <text evidence="2">Belongs to the FAH family.</text>
</comment>
<evidence type="ECO:0000313" key="7">
    <source>
        <dbReference type="Proteomes" id="UP000214603"/>
    </source>
</evidence>
<gene>
    <name evidence="6" type="ORF">CEY11_18650</name>
</gene>
<name>A0A225M6Z1_9BURK</name>
<evidence type="ECO:0000256" key="3">
    <source>
        <dbReference type="ARBA" id="ARBA00022723"/>
    </source>
</evidence>
<dbReference type="Gene3D" id="3.90.850.10">
    <property type="entry name" value="Fumarylacetoacetase-like, C-terminal domain"/>
    <property type="match status" value="1"/>
</dbReference>